<dbReference type="Gene3D" id="3.40.50.1820">
    <property type="entry name" value="alpha/beta hydrolase"/>
    <property type="match status" value="1"/>
</dbReference>
<feature type="transmembrane region" description="Helical" evidence="1">
    <location>
        <begin position="102"/>
        <end position="123"/>
    </location>
</feature>
<name>A0ABT2H7D1_9MICO</name>
<dbReference type="Proteomes" id="UP001165586">
    <property type="component" value="Unassembled WGS sequence"/>
</dbReference>
<evidence type="ECO:0000313" key="2">
    <source>
        <dbReference type="EMBL" id="MCS5735847.1"/>
    </source>
</evidence>
<dbReference type="InterPro" id="IPR029058">
    <property type="entry name" value="AB_hydrolase_fold"/>
</dbReference>
<protein>
    <submittedName>
        <fullName evidence="2">Alpha/beta hydrolase-fold protein</fullName>
    </submittedName>
</protein>
<keyword evidence="1" id="KW-0812">Transmembrane</keyword>
<organism evidence="2 3">
    <name type="scientific">Herbiconiux daphne</name>
    <dbReference type="NCBI Taxonomy" id="2970914"/>
    <lineage>
        <taxon>Bacteria</taxon>
        <taxon>Bacillati</taxon>
        <taxon>Actinomycetota</taxon>
        <taxon>Actinomycetes</taxon>
        <taxon>Micrococcales</taxon>
        <taxon>Microbacteriaceae</taxon>
        <taxon>Herbiconiux</taxon>
    </lineage>
</organism>
<dbReference type="InterPro" id="IPR050583">
    <property type="entry name" value="Mycobacterial_A85_antigen"/>
</dbReference>
<evidence type="ECO:0000256" key="1">
    <source>
        <dbReference type="SAM" id="Phobius"/>
    </source>
</evidence>
<dbReference type="GO" id="GO:0016787">
    <property type="term" value="F:hydrolase activity"/>
    <property type="evidence" value="ECO:0007669"/>
    <property type="project" value="UniProtKB-KW"/>
</dbReference>
<accession>A0ABT2H7D1</accession>
<keyword evidence="2" id="KW-0378">Hydrolase</keyword>
<feature type="transmembrane region" description="Helical" evidence="1">
    <location>
        <begin position="39"/>
        <end position="61"/>
    </location>
</feature>
<dbReference type="EMBL" id="JANLCJ010000009">
    <property type="protein sequence ID" value="MCS5735847.1"/>
    <property type="molecule type" value="Genomic_DNA"/>
</dbReference>
<dbReference type="InterPro" id="IPR000801">
    <property type="entry name" value="Esterase-like"/>
</dbReference>
<comment type="caution">
    <text evidence="2">The sequence shown here is derived from an EMBL/GenBank/DDBJ whole genome shotgun (WGS) entry which is preliminary data.</text>
</comment>
<keyword evidence="1" id="KW-1133">Transmembrane helix</keyword>
<keyword evidence="1" id="KW-0472">Membrane</keyword>
<reference evidence="2" key="1">
    <citation type="submission" date="2022-08" db="EMBL/GenBank/DDBJ databases">
        <authorList>
            <person name="Deng Y."/>
            <person name="Han X.-F."/>
            <person name="Zhang Y.-Q."/>
        </authorList>
    </citation>
    <scope>NUCLEOTIDE SEQUENCE</scope>
    <source>
        <strain evidence="2">CPCC 203386</strain>
    </source>
</reference>
<gene>
    <name evidence="2" type="ORF">N1032_19070</name>
</gene>
<dbReference type="SUPFAM" id="SSF53474">
    <property type="entry name" value="alpha/beta-Hydrolases"/>
    <property type="match status" value="1"/>
</dbReference>
<dbReference type="PANTHER" id="PTHR48098">
    <property type="entry name" value="ENTEROCHELIN ESTERASE-RELATED"/>
    <property type="match status" value="1"/>
</dbReference>
<dbReference type="RefSeq" id="WP_259541072.1">
    <property type="nucleotide sequence ID" value="NZ_JANLCJ010000009.1"/>
</dbReference>
<feature type="transmembrane region" description="Helical" evidence="1">
    <location>
        <begin position="15"/>
        <end position="32"/>
    </location>
</feature>
<dbReference type="Pfam" id="PF00756">
    <property type="entry name" value="Esterase"/>
    <property type="match status" value="1"/>
</dbReference>
<dbReference type="PANTHER" id="PTHR48098:SF1">
    <property type="entry name" value="DIACYLGLYCEROL ACYLTRANSFERASE_MYCOLYLTRANSFERASE AG85A"/>
    <property type="match status" value="1"/>
</dbReference>
<proteinExistence type="predicted"/>
<evidence type="ECO:0000313" key="3">
    <source>
        <dbReference type="Proteomes" id="UP001165586"/>
    </source>
</evidence>
<sequence>MGDAILDLDIIHGPVVWIVFALAAAAFVYLLLRPPRIRWVLTALIGLLGGALVAFATIAIVEALDVFGVPLTVQTDAWVVATFAAIGLAVVNLWRSRWWRKLVAVLGILLFAASGTLGVNAYFGLNTTLASLFGIVVEKPIDINKPTTSPNSTADPDAAATPLYQSWSPPADMPATGKLGTQVIPATTSGFTSRPAGIYLPPAAQVPNAPDLPLVILMMGQPGSPDPQYIGTVLDEYAAKNKGLAPIVIVADQLGPDESLDPVCSDTAQLGNAETFITHDVVGWARANLRIMQDPAHWVIAGYSNGGGCAFKYGAKYPELWGNVLDVSGEEYPGSEEPDQVIANLFGGDAAAFEAQKPESILTSGQHSYPDTTAIFTVGENDPTFIPEAKGAADAATAAGWTTSLFVIPGAGHVVDALEGGFEKGFGVLYPRLGLSAPTG</sequence>
<keyword evidence="3" id="KW-1185">Reference proteome</keyword>
<feature type="transmembrane region" description="Helical" evidence="1">
    <location>
        <begin position="77"/>
        <end position="95"/>
    </location>
</feature>